<sequence>MITEQEARAKGMDDVAVFLGIVDGEVIPDPTPSLTPNEKLHGRIVGTRMDPYHDVTIYEDGYEERYYIGD</sequence>
<protein>
    <submittedName>
        <fullName evidence="1">Uncharacterized protein</fullName>
    </submittedName>
</protein>
<organism evidence="1 2">
    <name type="scientific">Acetatifactor muris</name>
    <dbReference type="NCBI Taxonomy" id="879566"/>
    <lineage>
        <taxon>Bacteria</taxon>
        <taxon>Bacillati</taxon>
        <taxon>Bacillota</taxon>
        <taxon>Clostridia</taxon>
        <taxon>Lachnospirales</taxon>
        <taxon>Lachnospiraceae</taxon>
        <taxon>Acetatifactor</taxon>
    </lineage>
</organism>
<gene>
    <name evidence="1" type="ORF">AMURIS_02363</name>
</gene>
<name>A0A2K4ZGT1_9FIRM</name>
<proteinExistence type="predicted"/>
<dbReference type="OrthoDB" id="9940768at2"/>
<evidence type="ECO:0000313" key="2">
    <source>
        <dbReference type="Proteomes" id="UP000236311"/>
    </source>
</evidence>
<dbReference type="RefSeq" id="WP_103239741.1">
    <property type="nucleotide sequence ID" value="NZ_JANJZD010000010.1"/>
</dbReference>
<dbReference type="EMBL" id="OFSM01000011">
    <property type="protein sequence ID" value="SOY29642.1"/>
    <property type="molecule type" value="Genomic_DNA"/>
</dbReference>
<evidence type="ECO:0000313" key="1">
    <source>
        <dbReference type="EMBL" id="SOY29642.1"/>
    </source>
</evidence>
<accession>A0A2K4ZGT1</accession>
<dbReference type="Proteomes" id="UP000236311">
    <property type="component" value="Unassembled WGS sequence"/>
</dbReference>
<keyword evidence="2" id="KW-1185">Reference proteome</keyword>
<dbReference type="AlphaFoldDB" id="A0A2K4ZGT1"/>
<reference evidence="1 2" key="1">
    <citation type="submission" date="2018-01" db="EMBL/GenBank/DDBJ databases">
        <authorList>
            <person name="Gaut B.S."/>
            <person name="Morton B.R."/>
            <person name="Clegg M.T."/>
            <person name="Duvall M.R."/>
        </authorList>
    </citation>
    <scope>NUCLEOTIDE SEQUENCE [LARGE SCALE GENOMIC DNA]</scope>
    <source>
        <strain evidence="1">GP69</strain>
    </source>
</reference>